<dbReference type="Gene3D" id="1.10.10.60">
    <property type="entry name" value="Homeodomain-like"/>
    <property type="match status" value="1"/>
</dbReference>
<organism evidence="5 6">
    <name type="scientific">Rhodanobacter umsongensis</name>
    <dbReference type="NCBI Taxonomy" id="633153"/>
    <lineage>
        <taxon>Bacteria</taxon>
        <taxon>Pseudomonadati</taxon>
        <taxon>Pseudomonadota</taxon>
        <taxon>Gammaproteobacteria</taxon>
        <taxon>Lysobacterales</taxon>
        <taxon>Rhodanobacteraceae</taxon>
        <taxon>Rhodanobacter</taxon>
    </lineage>
</organism>
<dbReference type="Proteomes" id="UP001596013">
    <property type="component" value="Unassembled WGS sequence"/>
</dbReference>
<proteinExistence type="predicted"/>
<accession>A0ABW0JP24</accession>
<protein>
    <submittedName>
        <fullName evidence="5">Helix-turn-helix domain-containing protein</fullName>
    </submittedName>
</protein>
<dbReference type="Pfam" id="PF12833">
    <property type="entry name" value="HTH_18"/>
    <property type="match status" value="1"/>
</dbReference>
<dbReference type="InterPro" id="IPR046532">
    <property type="entry name" value="DUF6597"/>
</dbReference>
<dbReference type="InterPro" id="IPR018060">
    <property type="entry name" value="HTH_AraC"/>
</dbReference>
<evidence type="ECO:0000256" key="1">
    <source>
        <dbReference type="ARBA" id="ARBA00023015"/>
    </source>
</evidence>
<dbReference type="InterPro" id="IPR050204">
    <property type="entry name" value="AraC_XylS_family_regulators"/>
</dbReference>
<sequence>MSYRESSPSPCLQEWIAAYWGIDSAVDSMLAAQRILPDGCADLICDFSGTSPRMRWVGTMTRAIVVEAGSRQDLFGIRFVPGGLFPLLGAPLSLLTDDSAEFSALPAQAWRPPLNGWCDDRDFAARCRRADTSLIAALSSLRLDSMTRLLQRLQGRPALPSATALADETGVGLRTLQRRFMEHVGVSPKQHLRWLRFERARQLLLRSDRRSVEIAMAVGYSDQAHFVREFRRFAGVTPRRWR</sequence>
<name>A0ABW0JP24_9GAMM</name>
<comment type="caution">
    <text evidence="5">The sequence shown here is derived from an EMBL/GenBank/DDBJ whole genome shotgun (WGS) entry which is preliminary data.</text>
</comment>
<dbReference type="RefSeq" id="WP_377306373.1">
    <property type="nucleotide sequence ID" value="NZ_JBHSMK010000009.1"/>
</dbReference>
<dbReference type="PRINTS" id="PR00032">
    <property type="entry name" value="HTHARAC"/>
</dbReference>
<dbReference type="EMBL" id="JBHSMK010000009">
    <property type="protein sequence ID" value="MFC5437779.1"/>
    <property type="molecule type" value="Genomic_DNA"/>
</dbReference>
<evidence type="ECO:0000259" key="4">
    <source>
        <dbReference type="PROSITE" id="PS01124"/>
    </source>
</evidence>
<evidence type="ECO:0000256" key="2">
    <source>
        <dbReference type="ARBA" id="ARBA00023125"/>
    </source>
</evidence>
<feature type="domain" description="HTH araC/xylS-type" evidence="4">
    <location>
        <begin position="144"/>
        <end position="242"/>
    </location>
</feature>
<keyword evidence="2" id="KW-0238">DNA-binding</keyword>
<keyword evidence="1" id="KW-0805">Transcription regulation</keyword>
<gene>
    <name evidence="5" type="ORF">ACFPME_14545</name>
</gene>
<dbReference type="InterPro" id="IPR020449">
    <property type="entry name" value="Tscrpt_reg_AraC-type_HTH"/>
</dbReference>
<evidence type="ECO:0000313" key="6">
    <source>
        <dbReference type="Proteomes" id="UP001596013"/>
    </source>
</evidence>
<dbReference type="PANTHER" id="PTHR46796">
    <property type="entry name" value="HTH-TYPE TRANSCRIPTIONAL ACTIVATOR RHAS-RELATED"/>
    <property type="match status" value="1"/>
</dbReference>
<evidence type="ECO:0000256" key="3">
    <source>
        <dbReference type="ARBA" id="ARBA00023163"/>
    </source>
</evidence>
<keyword evidence="3" id="KW-0804">Transcription</keyword>
<reference evidence="6" key="1">
    <citation type="journal article" date="2019" name="Int. J. Syst. Evol. Microbiol.">
        <title>The Global Catalogue of Microorganisms (GCM) 10K type strain sequencing project: providing services to taxonomists for standard genome sequencing and annotation.</title>
        <authorList>
            <consortium name="The Broad Institute Genomics Platform"/>
            <consortium name="The Broad Institute Genome Sequencing Center for Infectious Disease"/>
            <person name="Wu L."/>
            <person name="Ma J."/>
        </authorList>
    </citation>
    <scope>NUCLEOTIDE SEQUENCE [LARGE SCALE GENOMIC DNA]</scope>
    <source>
        <strain evidence="6">JCM 17130</strain>
    </source>
</reference>
<dbReference type="InterPro" id="IPR009057">
    <property type="entry name" value="Homeodomain-like_sf"/>
</dbReference>
<dbReference type="Pfam" id="PF20240">
    <property type="entry name" value="DUF6597"/>
    <property type="match status" value="1"/>
</dbReference>
<dbReference type="SUPFAM" id="SSF46689">
    <property type="entry name" value="Homeodomain-like"/>
    <property type="match status" value="1"/>
</dbReference>
<keyword evidence="6" id="KW-1185">Reference proteome</keyword>
<dbReference type="SMART" id="SM00342">
    <property type="entry name" value="HTH_ARAC"/>
    <property type="match status" value="1"/>
</dbReference>
<evidence type="ECO:0000313" key="5">
    <source>
        <dbReference type="EMBL" id="MFC5437779.1"/>
    </source>
</evidence>
<dbReference type="PROSITE" id="PS01124">
    <property type="entry name" value="HTH_ARAC_FAMILY_2"/>
    <property type="match status" value="1"/>
</dbReference>